<keyword evidence="4" id="KW-0249">Electron transport</keyword>
<evidence type="ECO:0000313" key="9">
    <source>
        <dbReference type="EMBL" id="MBC3862833.1"/>
    </source>
</evidence>
<comment type="caution">
    <text evidence="9">The sequence shown here is derived from an EMBL/GenBank/DDBJ whole genome shotgun (WGS) entry which is preliminary data.</text>
</comment>
<dbReference type="GO" id="GO:0009055">
    <property type="term" value="F:electron transfer activity"/>
    <property type="evidence" value="ECO:0007669"/>
    <property type="project" value="InterPro"/>
</dbReference>
<keyword evidence="7" id="KW-0732">Signal</keyword>
<dbReference type="GO" id="GO:0046872">
    <property type="term" value="F:metal ion binding"/>
    <property type="evidence" value="ECO:0007669"/>
    <property type="project" value="UniProtKB-KW"/>
</dbReference>
<sequence length="114" mass="12384">MKNLQKISLYFFALSLSIPFGSHLAHAQSVDEQGKKLFTQKAVPACAYCHSLKHADSMAESGPDLDSLKPDAATIENAIRHGKGEMPTITGLSDEEIKVLVKYLQNVAGQADKK</sequence>
<dbReference type="Pfam" id="PF13442">
    <property type="entry name" value="Cytochrome_CBB3"/>
    <property type="match status" value="1"/>
</dbReference>
<keyword evidence="10" id="KW-1185">Reference proteome</keyword>
<dbReference type="AlphaFoldDB" id="A0A923HI38"/>
<keyword evidence="2 6" id="KW-0349">Heme</keyword>
<evidence type="ECO:0000256" key="3">
    <source>
        <dbReference type="ARBA" id="ARBA00022723"/>
    </source>
</evidence>
<reference evidence="9" key="1">
    <citation type="submission" date="2020-08" db="EMBL/GenBank/DDBJ databases">
        <title>Novel species isolated from subtropical streams in China.</title>
        <authorList>
            <person name="Lu H."/>
        </authorList>
    </citation>
    <scope>NUCLEOTIDE SEQUENCE</scope>
    <source>
        <strain evidence="9">KACC 12607</strain>
    </source>
</reference>
<dbReference type="PANTHER" id="PTHR37823">
    <property type="entry name" value="CYTOCHROME C-553-LIKE"/>
    <property type="match status" value="1"/>
</dbReference>
<feature type="chain" id="PRO_5037185532" evidence="7">
    <location>
        <begin position="28"/>
        <end position="114"/>
    </location>
</feature>
<proteinExistence type="predicted"/>
<evidence type="ECO:0000256" key="1">
    <source>
        <dbReference type="ARBA" id="ARBA00022448"/>
    </source>
</evidence>
<dbReference type="RefSeq" id="WP_186912778.1">
    <property type="nucleotide sequence ID" value="NZ_JACOFV010000010.1"/>
</dbReference>
<accession>A0A923HI38</accession>
<dbReference type="InterPro" id="IPR051811">
    <property type="entry name" value="Cytochrome_c550/c551-like"/>
</dbReference>
<evidence type="ECO:0000313" key="10">
    <source>
        <dbReference type="Proteomes" id="UP000634011"/>
    </source>
</evidence>
<feature type="domain" description="Cytochrome c" evidence="8">
    <location>
        <begin position="29"/>
        <end position="108"/>
    </location>
</feature>
<evidence type="ECO:0000259" key="8">
    <source>
        <dbReference type="PROSITE" id="PS51007"/>
    </source>
</evidence>
<name>A0A923HI38_9BURK</name>
<keyword evidence="3 6" id="KW-0479">Metal-binding</keyword>
<dbReference type="Proteomes" id="UP000634011">
    <property type="component" value="Unassembled WGS sequence"/>
</dbReference>
<dbReference type="InterPro" id="IPR009056">
    <property type="entry name" value="Cyt_c-like_dom"/>
</dbReference>
<evidence type="ECO:0000256" key="4">
    <source>
        <dbReference type="ARBA" id="ARBA00022982"/>
    </source>
</evidence>
<gene>
    <name evidence="9" type="ORF">H8K32_12025</name>
</gene>
<dbReference type="InterPro" id="IPR036909">
    <property type="entry name" value="Cyt_c-like_dom_sf"/>
</dbReference>
<dbReference type="Gene3D" id="1.10.760.10">
    <property type="entry name" value="Cytochrome c-like domain"/>
    <property type="match status" value="1"/>
</dbReference>
<evidence type="ECO:0000256" key="5">
    <source>
        <dbReference type="ARBA" id="ARBA00023004"/>
    </source>
</evidence>
<evidence type="ECO:0000256" key="6">
    <source>
        <dbReference type="PROSITE-ProRule" id="PRU00433"/>
    </source>
</evidence>
<dbReference type="PROSITE" id="PS51007">
    <property type="entry name" value="CYTC"/>
    <property type="match status" value="1"/>
</dbReference>
<evidence type="ECO:0000256" key="2">
    <source>
        <dbReference type="ARBA" id="ARBA00022617"/>
    </source>
</evidence>
<keyword evidence="5 6" id="KW-0408">Iron</keyword>
<dbReference type="PANTHER" id="PTHR37823:SF4">
    <property type="entry name" value="MENAQUINOL-CYTOCHROME C REDUCTASE CYTOCHROME B_C SUBUNIT"/>
    <property type="match status" value="1"/>
</dbReference>
<feature type="signal peptide" evidence="7">
    <location>
        <begin position="1"/>
        <end position="27"/>
    </location>
</feature>
<dbReference type="SUPFAM" id="SSF46626">
    <property type="entry name" value="Cytochrome c"/>
    <property type="match status" value="1"/>
</dbReference>
<evidence type="ECO:0000256" key="7">
    <source>
        <dbReference type="SAM" id="SignalP"/>
    </source>
</evidence>
<protein>
    <submittedName>
        <fullName evidence="9">Cytochrome c</fullName>
    </submittedName>
</protein>
<keyword evidence="1" id="KW-0813">Transport</keyword>
<dbReference type="GO" id="GO:0020037">
    <property type="term" value="F:heme binding"/>
    <property type="evidence" value="ECO:0007669"/>
    <property type="project" value="InterPro"/>
</dbReference>
<dbReference type="EMBL" id="JACOFV010000010">
    <property type="protein sequence ID" value="MBC3862833.1"/>
    <property type="molecule type" value="Genomic_DNA"/>
</dbReference>
<organism evidence="9 10">
    <name type="scientific">Undibacterium jejuense</name>
    <dbReference type="NCBI Taxonomy" id="1344949"/>
    <lineage>
        <taxon>Bacteria</taxon>
        <taxon>Pseudomonadati</taxon>
        <taxon>Pseudomonadota</taxon>
        <taxon>Betaproteobacteria</taxon>
        <taxon>Burkholderiales</taxon>
        <taxon>Oxalobacteraceae</taxon>
        <taxon>Undibacterium</taxon>
    </lineage>
</organism>